<dbReference type="SUPFAM" id="SSF53474">
    <property type="entry name" value="alpha/beta-Hydrolases"/>
    <property type="match status" value="1"/>
</dbReference>
<dbReference type="AlphaFoldDB" id="A0A6J6EA60"/>
<dbReference type="Gene3D" id="3.40.50.1820">
    <property type="entry name" value="alpha/beta hydrolase"/>
    <property type="match status" value="2"/>
</dbReference>
<sequence>MRWNVVRGGLVGAPPIVFLHGLGSSAATWAACMDALADEFEVLAVDLLGHGASPVPDDPAEYTREIALRDLDEVLAPLRAPVLVGHSLGGYLSLAHAITRPGVARAIVTLNTGPGFRDPAKREAWNERSQRNAHRFGVPPQVTNLNLQPDALVMDHLADIAVPTLLLVGSQDRPEYVGSGEYLVRKMPDARLVVIEGGEHSMHESSHAAEVASAIRAFLAALPAPD</sequence>
<gene>
    <name evidence="2" type="ORF">UFOPK1493_02468</name>
</gene>
<dbReference type="Pfam" id="PF12697">
    <property type="entry name" value="Abhydrolase_6"/>
    <property type="match status" value="1"/>
</dbReference>
<reference evidence="2" key="1">
    <citation type="submission" date="2020-05" db="EMBL/GenBank/DDBJ databases">
        <authorList>
            <person name="Chiriac C."/>
            <person name="Salcher M."/>
            <person name="Ghai R."/>
            <person name="Kavagutti S V."/>
        </authorList>
    </citation>
    <scope>NUCLEOTIDE SEQUENCE</scope>
</reference>
<accession>A0A6J6EA60</accession>
<dbReference type="PANTHER" id="PTHR43798:SF33">
    <property type="entry name" value="HYDROLASE, PUTATIVE (AFU_ORTHOLOGUE AFUA_2G14860)-RELATED"/>
    <property type="match status" value="1"/>
</dbReference>
<name>A0A6J6EA60_9ZZZZ</name>
<protein>
    <submittedName>
        <fullName evidence="2">Unannotated protein</fullName>
    </submittedName>
</protein>
<evidence type="ECO:0000313" key="2">
    <source>
        <dbReference type="EMBL" id="CAB4572129.1"/>
    </source>
</evidence>
<dbReference type="InterPro" id="IPR029058">
    <property type="entry name" value="AB_hydrolase_fold"/>
</dbReference>
<dbReference type="PRINTS" id="PR00111">
    <property type="entry name" value="ABHYDROLASE"/>
</dbReference>
<dbReference type="GO" id="GO:0016020">
    <property type="term" value="C:membrane"/>
    <property type="evidence" value="ECO:0007669"/>
    <property type="project" value="TreeGrafter"/>
</dbReference>
<dbReference type="EMBL" id="CAEZSR010000102">
    <property type="protein sequence ID" value="CAB4572129.1"/>
    <property type="molecule type" value="Genomic_DNA"/>
</dbReference>
<evidence type="ECO:0000259" key="1">
    <source>
        <dbReference type="Pfam" id="PF12697"/>
    </source>
</evidence>
<proteinExistence type="predicted"/>
<organism evidence="2">
    <name type="scientific">freshwater metagenome</name>
    <dbReference type="NCBI Taxonomy" id="449393"/>
    <lineage>
        <taxon>unclassified sequences</taxon>
        <taxon>metagenomes</taxon>
        <taxon>ecological metagenomes</taxon>
    </lineage>
</organism>
<dbReference type="InterPro" id="IPR050266">
    <property type="entry name" value="AB_hydrolase_sf"/>
</dbReference>
<feature type="domain" description="AB hydrolase-1" evidence="1">
    <location>
        <begin position="16"/>
        <end position="214"/>
    </location>
</feature>
<dbReference type="PANTHER" id="PTHR43798">
    <property type="entry name" value="MONOACYLGLYCEROL LIPASE"/>
    <property type="match status" value="1"/>
</dbReference>
<dbReference type="PROSITE" id="PS51257">
    <property type="entry name" value="PROKAR_LIPOPROTEIN"/>
    <property type="match status" value="1"/>
</dbReference>
<dbReference type="InterPro" id="IPR000073">
    <property type="entry name" value="AB_hydrolase_1"/>
</dbReference>